<evidence type="ECO:0000259" key="9">
    <source>
        <dbReference type="PROSITE" id="PS50885"/>
    </source>
</evidence>
<dbReference type="SMART" id="SM00283">
    <property type="entry name" value="MA"/>
    <property type="match status" value="1"/>
</dbReference>
<dbReference type="AlphaFoldDB" id="A0A6N8FJL0"/>
<keyword evidence="7" id="KW-1133">Transmembrane helix</keyword>
<dbReference type="RefSeq" id="WP_155668472.1">
    <property type="nucleotide sequence ID" value="NZ_WOCA01000005.1"/>
</dbReference>
<dbReference type="InterPro" id="IPR004089">
    <property type="entry name" value="MCPsignal_dom"/>
</dbReference>
<dbReference type="Pfam" id="PF00672">
    <property type="entry name" value="HAMP"/>
    <property type="match status" value="1"/>
</dbReference>
<comment type="similarity">
    <text evidence="5">Belongs to the methyl-accepting chemotaxis (MCP) protein family.</text>
</comment>
<protein>
    <submittedName>
        <fullName evidence="10">HAMP domain-containing protein</fullName>
    </submittedName>
</protein>
<keyword evidence="4 6" id="KW-0807">Transducer</keyword>
<dbReference type="CDD" id="cd06225">
    <property type="entry name" value="HAMP"/>
    <property type="match status" value="1"/>
</dbReference>
<evidence type="ECO:0000313" key="10">
    <source>
        <dbReference type="EMBL" id="MUK88494.1"/>
    </source>
</evidence>
<accession>A0A6N8FJL0</accession>
<name>A0A6N8FJL0_9BACI</name>
<gene>
    <name evidence="10" type="ORF">GMD78_08825</name>
</gene>
<keyword evidence="3 7" id="KW-0472">Membrane</keyword>
<dbReference type="InterPro" id="IPR003660">
    <property type="entry name" value="HAMP_dom"/>
</dbReference>
<dbReference type="CDD" id="cd11386">
    <property type="entry name" value="MCP_signal"/>
    <property type="match status" value="1"/>
</dbReference>
<evidence type="ECO:0000256" key="6">
    <source>
        <dbReference type="PROSITE-ProRule" id="PRU00284"/>
    </source>
</evidence>
<evidence type="ECO:0000256" key="7">
    <source>
        <dbReference type="SAM" id="Phobius"/>
    </source>
</evidence>
<dbReference type="PROSITE" id="PS50111">
    <property type="entry name" value="CHEMOTAXIS_TRANSDUC_2"/>
    <property type="match status" value="1"/>
</dbReference>
<dbReference type="EMBL" id="WOCA01000005">
    <property type="protein sequence ID" value="MUK88494.1"/>
    <property type="molecule type" value="Genomic_DNA"/>
</dbReference>
<dbReference type="PANTHER" id="PTHR32089">
    <property type="entry name" value="METHYL-ACCEPTING CHEMOTAXIS PROTEIN MCPB"/>
    <property type="match status" value="1"/>
</dbReference>
<dbReference type="SMART" id="SM00304">
    <property type="entry name" value="HAMP"/>
    <property type="match status" value="2"/>
</dbReference>
<feature type="domain" description="HAMP" evidence="9">
    <location>
        <begin position="225"/>
        <end position="276"/>
    </location>
</feature>
<evidence type="ECO:0000259" key="8">
    <source>
        <dbReference type="PROSITE" id="PS50111"/>
    </source>
</evidence>
<keyword evidence="7" id="KW-0812">Transmembrane</keyword>
<keyword evidence="11" id="KW-1185">Reference proteome</keyword>
<sequence>MNKFRKLSFTTKIIIISTSLMLLVGVALIASSIKIQKDVLEEEMEKQAIDIANQWGEQLDQELIEKGVENSNPNGPVQKELISFFDSISANNPLVAQGYVLGTELQDGNKSVIISTPTHMIEALQEYDIHLGDLYEQPNVMIDGIHELLESEEITTSKIYEDDFGTWITVLYPITNSSGELYAYFGVDVDASMVKEGTNRFLINSLSILIPLIIVFAIIKIISIRKNAQPLKHLSSGIDEMRKGNLDIHLPTRDDDLGKMNEAFNYMAQELKNMISKIGETSTTVLQSSDLVKKVTDQSKETSIQVSDNIKQMTTGIQTQEASIMESSKAIEQMATEIEGVATSSQEISGVAKDMESVSHDGLSAIRNVISQMDTINKTVKQSSEVVTSLQERSNEISSILEVITGISEQTNLLALNAAIEAARAGEHGKGFAVVAQEVRKLAEESSESTEKISKIIDEIQMETSNAVSAMEIGTNEAQKGTEFAHTSGELFEKIKIFTAQVTSKIEEISAASQEISAGTEEASSSVKELTVVAGNNSEFALEIEASTSEQVESVNQLSDAADELNHLAQELQAMVTKFKA</sequence>
<dbReference type="Gene3D" id="1.10.287.950">
    <property type="entry name" value="Methyl-accepting chemotaxis protein"/>
    <property type="match status" value="1"/>
</dbReference>
<feature type="transmembrane region" description="Helical" evidence="7">
    <location>
        <begin position="201"/>
        <end position="222"/>
    </location>
</feature>
<evidence type="ECO:0000256" key="3">
    <source>
        <dbReference type="ARBA" id="ARBA00023136"/>
    </source>
</evidence>
<comment type="subcellular location">
    <subcellularLocation>
        <location evidence="1">Cell membrane</location>
    </subcellularLocation>
</comment>
<proteinExistence type="inferred from homology"/>
<dbReference type="GO" id="GO:0005886">
    <property type="term" value="C:plasma membrane"/>
    <property type="evidence" value="ECO:0007669"/>
    <property type="project" value="UniProtKB-SubCell"/>
</dbReference>
<evidence type="ECO:0000313" key="11">
    <source>
        <dbReference type="Proteomes" id="UP000469125"/>
    </source>
</evidence>
<feature type="domain" description="Methyl-accepting transducer" evidence="8">
    <location>
        <begin position="295"/>
        <end position="531"/>
    </location>
</feature>
<keyword evidence="2" id="KW-1003">Cell membrane</keyword>
<dbReference type="PROSITE" id="PS50885">
    <property type="entry name" value="HAMP"/>
    <property type="match status" value="1"/>
</dbReference>
<evidence type="ECO:0000256" key="5">
    <source>
        <dbReference type="ARBA" id="ARBA00029447"/>
    </source>
</evidence>
<reference evidence="10 11" key="1">
    <citation type="submission" date="2019-11" db="EMBL/GenBank/DDBJ databases">
        <authorList>
            <person name="Li X."/>
        </authorList>
    </citation>
    <scope>NUCLEOTIDE SEQUENCE [LARGE SCALE GENOMIC DNA]</scope>
    <source>
        <strain evidence="10 11">L9</strain>
    </source>
</reference>
<evidence type="ECO:0000256" key="1">
    <source>
        <dbReference type="ARBA" id="ARBA00004236"/>
    </source>
</evidence>
<dbReference type="Proteomes" id="UP000469125">
    <property type="component" value="Unassembled WGS sequence"/>
</dbReference>
<evidence type="ECO:0000256" key="2">
    <source>
        <dbReference type="ARBA" id="ARBA00022475"/>
    </source>
</evidence>
<comment type="caution">
    <text evidence="10">The sequence shown here is derived from an EMBL/GenBank/DDBJ whole genome shotgun (WGS) entry which is preliminary data.</text>
</comment>
<dbReference type="Gene3D" id="6.10.340.10">
    <property type="match status" value="1"/>
</dbReference>
<organism evidence="10 11">
    <name type="scientific">Ornithinibacillus caprae</name>
    <dbReference type="NCBI Taxonomy" id="2678566"/>
    <lineage>
        <taxon>Bacteria</taxon>
        <taxon>Bacillati</taxon>
        <taxon>Bacillota</taxon>
        <taxon>Bacilli</taxon>
        <taxon>Bacillales</taxon>
        <taxon>Bacillaceae</taxon>
        <taxon>Ornithinibacillus</taxon>
    </lineage>
</organism>
<dbReference type="PANTHER" id="PTHR32089:SF112">
    <property type="entry name" value="LYSOZYME-LIKE PROTEIN-RELATED"/>
    <property type="match status" value="1"/>
</dbReference>
<evidence type="ECO:0000256" key="4">
    <source>
        <dbReference type="ARBA" id="ARBA00023224"/>
    </source>
</evidence>
<dbReference type="SUPFAM" id="SSF58104">
    <property type="entry name" value="Methyl-accepting chemotaxis protein (MCP) signaling domain"/>
    <property type="match status" value="1"/>
</dbReference>
<dbReference type="GO" id="GO:0007165">
    <property type="term" value="P:signal transduction"/>
    <property type="evidence" value="ECO:0007669"/>
    <property type="project" value="UniProtKB-KW"/>
</dbReference>
<dbReference type="Pfam" id="PF00015">
    <property type="entry name" value="MCPsignal"/>
    <property type="match status" value="1"/>
</dbReference>